<keyword evidence="3" id="KW-1185">Reference proteome</keyword>
<dbReference type="Proteomes" id="UP001273209">
    <property type="component" value="Unassembled WGS sequence"/>
</dbReference>
<dbReference type="GeneID" id="87923106"/>
<feature type="compositionally biased region" description="Polar residues" evidence="1">
    <location>
        <begin position="162"/>
        <end position="177"/>
    </location>
</feature>
<accession>A0AAE1IA85</accession>
<evidence type="ECO:0000256" key="1">
    <source>
        <dbReference type="SAM" id="MobiDB-lite"/>
    </source>
</evidence>
<comment type="caution">
    <text evidence="2">The sequence shown here is derived from an EMBL/GenBank/DDBJ whole genome shotgun (WGS) entry which is preliminary data.</text>
</comment>
<evidence type="ECO:0000313" key="2">
    <source>
        <dbReference type="EMBL" id="KAK4066054.1"/>
    </source>
</evidence>
<name>A0AAE1IA85_9HYPO</name>
<reference evidence="2" key="1">
    <citation type="submission" date="2023-11" db="EMBL/GenBank/DDBJ databases">
        <title>The genome sequences of three competitors of mushroom-forming fungi.</title>
        <authorList>
            <person name="Beijen E."/>
            <person name="Ohm R.A."/>
        </authorList>
    </citation>
    <scope>NUCLEOTIDE SEQUENCE</scope>
    <source>
        <strain evidence="2">CBS 100526</strain>
    </source>
</reference>
<proteinExistence type="predicted"/>
<dbReference type="RefSeq" id="XP_062752773.1">
    <property type="nucleotide sequence ID" value="XM_062903201.1"/>
</dbReference>
<evidence type="ECO:0000313" key="3">
    <source>
        <dbReference type="Proteomes" id="UP001273209"/>
    </source>
</evidence>
<protein>
    <submittedName>
        <fullName evidence="2">Uncharacterized protein</fullName>
    </submittedName>
</protein>
<sequence>MENSNVEDHMAPGQDSNMDDYAFNLGGYPNYLYLDEESNFAIAPQGGPLDPQYNFTEYLNSTIVPQEEPLDPFFNFHQEPISTIVSQEGPLATHATLGEEPSPNITSQESFTNHRPFMEGIMGMNVDPDTWIGQGDVPAPVPAPDTFQQRDVLLSPPVEQVDASTTPPGQATNQAVGQTQPTTPPAEAPKQRNNPGPRGYKRSGKACTRCRIRILCPST</sequence>
<dbReference type="AlphaFoldDB" id="A0AAE1IA85"/>
<organism evidence="2 3">
    <name type="scientific">Trichoderma aggressivum f. europaeum</name>
    <dbReference type="NCBI Taxonomy" id="173218"/>
    <lineage>
        <taxon>Eukaryota</taxon>
        <taxon>Fungi</taxon>
        <taxon>Dikarya</taxon>
        <taxon>Ascomycota</taxon>
        <taxon>Pezizomycotina</taxon>
        <taxon>Sordariomycetes</taxon>
        <taxon>Hypocreomycetidae</taxon>
        <taxon>Hypocreales</taxon>
        <taxon>Hypocreaceae</taxon>
        <taxon>Trichoderma</taxon>
    </lineage>
</organism>
<feature type="region of interest" description="Disordered" evidence="1">
    <location>
        <begin position="159"/>
        <end position="204"/>
    </location>
</feature>
<dbReference type="EMBL" id="JAWRVG010000040">
    <property type="protein sequence ID" value="KAK4066054.1"/>
    <property type="molecule type" value="Genomic_DNA"/>
</dbReference>
<gene>
    <name evidence="2" type="ORF">Triagg1_8363</name>
</gene>